<evidence type="ECO:0000256" key="1">
    <source>
        <dbReference type="SAM" id="MobiDB-lite"/>
    </source>
</evidence>
<dbReference type="EMBL" id="LRBG01000037">
    <property type="protein sequence ID" value="KXU83701.1"/>
    <property type="molecule type" value="Genomic_DNA"/>
</dbReference>
<accession>A0A149PF56</accession>
<proteinExistence type="predicted"/>
<protein>
    <submittedName>
        <fullName evidence="2">Uncharacterized protein</fullName>
    </submittedName>
</protein>
<reference evidence="2 3" key="1">
    <citation type="journal article" date="2015" name="Int. J. Syst. Evol. Microbiol.">
        <title>Burkholderia monticola sp. nov., isolated from mountain soil.</title>
        <authorList>
            <person name="Baek I."/>
            <person name="Seo B."/>
            <person name="Lee I."/>
            <person name="Yi H."/>
            <person name="Chun J."/>
        </authorList>
    </citation>
    <scope>NUCLEOTIDE SEQUENCE [LARGE SCALE GENOMIC DNA]</scope>
    <source>
        <strain evidence="2 3">JC2948</strain>
    </source>
</reference>
<evidence type="ECO:0000313" key="2">
    <source>
        <dbReference type="EMBL" id="KXU83701.1"/>
    </source>
</evidence>
<keyword evidence="3" id="KW-1185">Reference proteome</keyword>
<gene>
    <name evidence="2" type="ORF">CI15_24410</name>
</gene>
<feature type="region of interest" description="Disordered" evidence="1">
    <location>
        <begin position="90"/>
        <end position="115"/>
    </location>
</feature>
<dbReference type="AlphaFoldDB" id="A0A149PF56"/>
<name>A0A149PF56_9BURK</name>
<dbReference type="Proteomes" id="UP000075613">
    <property type="component" value="Unassembled WGS sequence"/>
</dbReference>
<comment type="caution">
    <text evidence="2">The sequence shown here is derived from an EMBL/GenBank/DDBJ whole genome shotgun (WGS) entry which is preliminary data.</text>
</comment>
<organism evidence="2 3">
    <name type="scientific">Paraburkholderia monticola</name>
    <dbReference type="NCBI Taxonomy" id="1399968"/>
    <lineage>
        <taxon>Bacteria</taxon>
        <taxon>Pseudomonadati</taxon>
        <taxon>Pseudomonadota</taxon>
        <taxon>Betaproteobacteria</taxon>
        <taxon>Burkholderiales</taxon>
        <taxon>Burkholderiaceae</taxon>
        <taxon>Paraburkholderia</taxon>
    </lineage>
</organism>
<sequence length="115" mass="12917">MMDSLYVELSQRTTRCQLLRRHASIQKYFEALATSVGYLTTTLVWTLRMPRYEPKLVPESIYTSKRNGLAWPSAAAKVLAGGRARNDVAVKEEASPGRRVGSFSTAADRIRKRPS</sequence>
<evidence type="ECO:0000313" key="3">
    <source>
        <dbReference type="Proteomes" id="UP000075613"/>
    </source>
</evidence>